<dbReference type="AlphaFoldDB" id="A0A1J4K9Y4"/>
<dbReference type="EMBL" id="MLAK01000731">
    <property type="protein sequence ID" value="OHT06253.1"/>
    <property type="molecule type" value="Genomic_DNA"/>
</dbReference>
<accession>A0A1J4K9Y4</accession>
<gene>
    <name evidence="1" type="ORF">TRFO_25734</name>
</gene>
<keyword evidence="2" id="KW-1185">Reference proteome</keyword>
<organism evidence="1 2">
    <name type="scientific">Tritrichomonas foetus</name>
    <dbReference type="NCBI Taxonomy" id="1144522"/>
    <lineage>
        <taxon>Eukaryota</taxon>
        <taxon>Metamonada</taxon>
        <taxon>Parabasalia</taxon>
        <taxon>Tritrichomonadida</taxon>
        <taxon>Tritrichomonadidae</taxon>
        <taxon>Tritrichomonas</taxon>
    </lineage>
</organism>
<proteinExistence type="predicted"/>
<name>A0A1J4K9Y4_9EUKA</name>
<dbReference type="OrthoDB" id="10262474at2759"/>
<evidence type="ECO:0000313" key="2">
    <source>
        <dbReference type="Proteomes" id="UP000179807"/>
    </source>
</evidence>
<dbReference type="RefSeq" id="XP_068359389.1">
    <property type="nucleotide sequence ID" value="XM_068504541.1"/>
</dbReference>
<sequence>MKKSVKAGNQIFIHLVERTLLLDKDGKSEPYPFSVDLTDKILDFSFDEPNRQLRVFTTDGDAIITGLNSSSQPKTSSLGIPCICASIHSHEILAITNEFRAVLLNFRCETKETYTEITKPVRFCLLTSQLKVLADSTLLYVRKTGSSNTEWKKHKFHEFYVTHLIGVNRQLEFGLTTYHNTRICHHSRPQSIFRSWAKNTVCLLQCPCTRKFYAHLDSSGILRIGDNEADFTLQEKNVTGICWEMGVLWARDNNANWHRVVMAYEDQLYDMRTTKLSGMEAELNIQSAGQVINILEALKERPALSQEIMAVLPPIAQNLTDGIIVNEVKKSLDAYIKKSDSIYELLGQIDLALKAQV</sequence>
<reference evidence="1" key="1">
    <citation type="submission" date="2016-10" db="EMBL/GenBank/DDBJ databases">
        <authorList>
            <person name="Benchimol M."/>
            <person name="Almeida L.G."/>
            <person name="Vasconcelos A.T."/>
            <person name="Perreira-Neves A."/>
            <person name="Rosa I.A."/>
            <person name="Tasca T."/>
            <person name="Bogo M.R."/>
            <person name="de Souza W."/>
        </authorList>
    </citation>
    <scope>NUCLEOTIDE SEQUENCE [LARGE SCALE GENOMIC DNA]</scope>
    <source>
        <strain evidence="1">K</strain>
    </source>
</reference>
<evidence type="ECO:0000313" key="1">
    <source>
        <dbReference type="EMBL" id="OHT06253.1"/>
    </source>
</evidence>
<dbReference type="GeneID" id="94839245"/>
<protein>
    <submittedName>
        <fullName evidence="1">Uncharacterized protein</fullName>
    </submittedName>
</protein>
<dbReference type="VEuPathDB" id="TrichDB:TRFO_25734"/>
<comment type="caution">
    <text evidence="1">The sequence shown here is derived from an EMBL/GenBank/DDBJ whole genome shotgun (WGS) entry which is preliminary data.</text>
</comment>
<dbReference type="Proteomes" id="UP000179807">
    <property type="component" value="Unassembled WGS sequence"/>
</dbReference>